<comment type="caution">
    <text evidence="14">The sequence shown here is derived from an EMBL/GenBank/DDBJ whole genome shotgun (WGS) entry which is preliminary data.</text>
</comment>
<proteinExistence type="inferred from homology"/>
<comment type="miscellaneous">
    <text evidence="11">This protein is similar to the oxygenase domain of eukaryotic nitric oxide synthases but lacks the reductase domain which, in eukaryotes, is responsible for transfer of electrons to the ferric heme during nitric oxide synthesis.</text>
</comment>
<comment type="catalytic activity">
    <reaction evidence="10">
        <text>3 reduced [flavodoxin] + 2 L-arginine + 4 O2 = 3 oxidized [flavodoxin] + 2 L-citrulline + 2 nitric oxide + 4 H2O + 5 H(+)</text>
        <dbReference type="Rhea" id="RHEA:52324"/>
        <dbReference type="Rhea" id="RHEA-COMP:10622"/>
        <dbReference type="Rhea" id="RHEA-COMP:10623"/>
        <dbReference type="ChEBI" id="CHEBI:15377"/>
        <dbReference type="ChEBI" id="CHEBI:15378"/>
        <dbReference type="ChEBI" id="CHEBI:15379"/>
        <dbReference type="ChEBI" id="CHEBI:16480"/>
        <dbReference type="ChEBI" id="CHEBI:32682"/>
        <dbReference type="ChEBI" id="CHEBI:57618"/>
        <dbReference type="ChEBI" id="CHEBI:57743"/>
        <dbReference type="ChEBI" id="CHEBI:58210"/>
        <dbReference type="EC" id="1.14.14.47"/>
    </reaction>
</comment>
<dbReference type="Pfam" id="PF02898">
    <property type="entry name" value="NO_synthase"/>
    <property type="match status" value="1"/>
</dbReference>
<dbReference type="InterPro" id="IPR004030">
    <property type="entry name" value="NOS_N"/>
</dbReference>
<feature type="binding site" description="axial binding residue" evidence="12">
    <location>
        <position position="67"/>
    </location>
    <ligand>
        <name>heme</name>
        <dbReference type="ChEBI" id="CHEBI:30413"/>
    </ligand>
    <ligandPart>
        <name>Fe</name>
        <dbReference type="ChEBI" id="CHEBI:18248"/>
    </ligandPart>
</feature>
<evidence type="ECO:0000313" key="15">
    <source>
        <dbReference type="Proteomes" id="UP000551878"/>
    </source>
</evidence>
<dbReference type="EMBL" id="JACHHB010000002">
    <property type="protein sequence ID" value="MBB5172503.1"/>
    <property type="molecule type" value="Genomic_DNA"/>
</dbReference>
<dbReference type="PROSITE" id="PS60001">
    <property type="entry name" value="NOS"/>
    <property type="match status" value="1"/>
</dbReference>
<dbReference type="Gene3D" id="3.90.1230.10">
    <property type="entry name" value="Nitric Oxide Synthase, Chain A, domain 3"/>
    <property type="match status" value="1"/>
</dbReference>
<dbReference type="PIRSF" id="PIRSF037219">
    <property type="entry name" value="NOS_oxygenase"/>
    <property type="match status" value="1"/>
</dbReference>
<comment type="subunit">
    <text evidence="11">Homodimer.</text>
</comment>
<dbReference type="InterPro" id="IPR036119">
    <property type="entry name" value="NOS_N_sf"/>
</dbReference>
<keyword evidence="8 11" id="KW-0560">Oxidoreductase</keyword>
<comment type="similarity">
    <text evidence="3 11">Belongs to the NOS family. Bacterial NOS oxygenase subfamily.</text>
</comment>
<dbReference type="InterPro" id="IPR050607">
    <property type="entry name" value="NOS"/>
</dbReference>
<evidence type="ECO:0000256" key="8">
    <source>
        <dbReference type="ARBA" id="ARBA00023002"/>
    </source>
</evidence>
<name>A0A840QMC7_9BACI</name>
<dbReference type="InterPro" id="IPR044944">
    <property type="entry name" value="NOS_dom_3"/>
</dbReference>
<evidence type="ECO:0000256" key="12">
    <source>
        <dbReference type="PIRSR" id="PIRSR037219-1"/>
    </source>
</evidence>
<dbReference type="GO" id="GO:0004517">
    <property type="term" value="F:nitric-oxide synthase activity"/>
    <property type="evidence" value="ECO:0007669"/>
    <property type="project" value="InterPro"/>
</dbReference>
<dbReference type="RefSeq" id="WP_184662962.1">
    <property type="nucleotide sequence ID" value="NZ_JACHHB010000002.1"/>
</dbReference>
<evidence type="ECO:0000256" key="10">
    <source>
        <dbReference type="ARBA" id="ARBA00048713"/>
    </source>
</evidence>
<evidence type="ECO:0000256" key="2">
    <source>
        <dbReference type="ARBA" id="ARBA00002642"/>
    </source>
</evidence>
<dbReference type="SUPFAM" id="SSF56512">
    <property type="entry name" value="Nitric oxide (NO) synthase oxygenase domain"/>
    <property type="match status" value="1"/>
</dbReference>
<reference evidence="14 15" key="1">
    <citation type="submission" date="2020-08" db="EMBL/GenBank/DDBJ databases">
        <title>Genomic Encyclopedia of Type Strains, Phase IV (KMG-IV): sequencing the most valuable type-strain genomes for metagenomic binning, comparative biology and taxonomic classification.</title>
        <authorList>
            <person name="Goeker M."/>
        </authorList>
    </citation>
    <scope>NUCLEOTIDE SEQUENCE [LARGE SCALE GENOMIC DNA]</scope>
    <source>
        <strain evidence="14 15">DSM 24696</strain>
    </source>
</reference>
<dbReference type="AlphaFoldDB" id="A0A840QMC7"/>
<gene>
    <name evidence="14" type="ORF">HNQ41_000647</name>
</gene>
<comment type="cofactor">
    <cofactor evidence="1 11 12">
        <name>heme</name>
        <dbReference type="ChEBI" id="CHEBI:30413"/>
    </cofactor>
</comment>
<evidence type="ECO:0000256" key="6">
    <source>
        <dbReference type="ARBA" id="ARBA00022617"/>
    </source>
</evidence>
<protein>
    <recommendedName>
        <fullName evidence="5 11">Nitric oxide synthase oxygenase</fullName>
        <ecNumber evidence="4 11">1.14.14.47</ecNumber>
    </recommendedName>
</protein>
<keyword evidence="7 11" id="KW-0479">Metal-binding</keyword>
<evidence type="ECO:0000256" key="7">
    <source>
        <dbReference type="ARBA" id="ARBA00022723"/>
    </source>
</evidence>
<evidence type="ECO:0000256" key="1">
    <source>
        <dbReference type="ARBA" id="ARBA00001971"/>
    </source>
</evidence>
<evidence type="ECO:0000256" key="9">
    <source>
        <dbReference type="ARBA" id="ARBA00023004"/>
    </source>
</evidence>
<accession>A0A840QMC7</accession>
<evidence type="ECO:0000256" key="3">
    <source>
        <dbReference type="ARBA" id="ARBA00005411"/>
    </source>
</evidence>
<keyword evidence="9 11" id="KW-0408">Iron</keyword>
<evidence type="ECO:0000256" key="5">
    <source>
        <dbReference type="ARBA" id="ARBA00018859"/>
    </source>
</evidence>
<dbReference type="InterPro" id="IPR017142">
    <property type="entry name" value="Nitric_oxide_synthase_Oase-su"/>
</dbReference>
<dbReference type="Gene3D" id="3.90.440.10">
    <property type="entry name" value="Nitric Oxide Synthase,Heme Domain,Chain A domain 2"/>
    <property type="match status" value="1"/>
</dbReference>
<evidence type="ECO:0000259" key="13">
    <source>
        <dbReference type="PROSITE" id="PS60001"/>
    </source>
</evidence>
<sequence>MQTNDNLLQKAERFIYTCYEELGKETDEIVTRINQIRKEIEETGHYDHTYEELVHGAKMAWRNSNRCIGRLFWDRLHVFDARHAETATEVAEASKQHIQYATNDGKIIPTITIFKPVIRGKEQVRIWNYQLIRYAGYQTEDGIIGDPASVDFTTACTKMGWKGHGTHFDVLPLVIQMNQGAPQWFEIPKDIVLEVPIKHPELNEFEDLQLKWYGVPIVSDMRLEIGGLHYTAAPFNGWYMGTEIGARNFADEGRYNMLPKVASLIGLDTKKYSSLWKDKALAELNVAVLHSFKENGVSIVDHHTAASQFKQFEEKEKKEGRNVTGDWTWLIPPVSPATTHIFHRSYNDSIVTPNYFYQDAPYD</sequence>
<keyword evidence="15" id="KW-1185">Reference proteome</keyword>
<evidence type="ECO:0000313" key="14">
    <source>
        <dbReference type="EMBL" id="MBB5172503.1"/>
    </source>
</evidence>
<dbReference type="GO" id="GO:0006809">
    <property type="term" value="P:nitric oxide biosynthetic process"/>
    <property type="evidence" value="ECO:0007669"/>
    <property type="project" value="InterPro"/>
</dbReference>
<comment type="function">
    <text evidence="2 11">Catalyzes the production of nitric oxide.</text>
</comment>
<dbReference type="EC" id="1.14.14.47" evidence="4 11"/>
<dbReference type="InterPro" id="IPR044940">
    <property type="entry name" value="NOS_dom_2"/>
</dbReference>
<feature type="domain" description="Nitric oxide synthase (NOS)" evidence="13">
    <location>
        <begin position="66"/>
        <end position="73"/>
    </location>
</feature>
<dbReference type="InterPro" id="IPR044943">
    <property type="entry name" value="NOS_dom_1"/>
</dbReference>
<dbReference type="CDD" id="cd00575">
    <property type="entry name" value="NOS_oxygenase"/>
    <property type="match status" value="1"/>
</dbReference>
<keyword evidence="6 11" id="KW-0349">Heme</keyword>
<evidence type="ECO:0000256" key="11">
    <source>
        <dbReference type="PIRNR" id="PIRNR037219"/>
    </source>
</evidence>
<dbReference type="PANTHER" id="PTHR43410">
    <property type="entry name" value="NITRIC OXIDE SYNTHASE OXYGENASE"/>
    <property type="match status" value="1"/>
</dbReference>
<dbReference type="Proteomes" id="UP000551878">
    <property type="component" value="Unassembled WGS sequence"/>
</dbReference>
<organism evidence="14 15">
    <name type="scientific">Texcoconibacillus texcoconensis</name>
    <dbReference type="NCBI Taxonomy" id="1095777"/>
    <lineage>
        <taxon>Bacteria</taxon>
        <taxon>Bacillati</taxon>
        <taxon>Bacillota</taxon>
        <taxon>Bacilli</taxon>
        <taxon>Bacillales</taxon>
        <taxon>Bacillaceae</taxon>
        <taxon>Texcoconibacillus</taxon>
    </lineage>
</organism>
<dbReference type="PANTHER" id="PTHR43410:SF1">
    <property type="entry name" value="NITRIC OXIDE SYNTHASE"/>
    <property type="match status" value="1"/>
</dbReference>
<dbReference type="Gene3D" id="3.90.340.10">
    <property type="entry name" value="Nitric Oxide Synthase, Chain A, domain 1"/>
    <property type="match status" value="1"/>
</dbReference>
<dbReference type="GO" id="GO:0046872">
    <property type="term" value="F:metal ion binding"/>
    <property type="evidence" value="ECO:0007669"/>
    <property type="project" value="UniProtKB-KW"/>
</dbReference>
<dbReference type="GO" id="GO:0020037">
    <property type="term" value="F:heme binding"/>
    <property type="evidence" value="ECO:0007669"/>
    <property type="project" value="InterPro"/>
</dbReference>
<evidence type="ECO:0000256" key="4">
    <source>
        <dbReference type="ARBA" id="ARBA00012735"/>
    </source>
</evidence>